<feature type="transmembrane region" description="Helical" evidence="1">
    <location>
        <begin position="319"/>
        <end position="337"/>
    </location>
</feature>
<accession>A0A1J4JDF9</accession>
<feature type="transmembrane region" description="Helical" evidence="1">
    <location>
        <begin position="96"/>
        <end position="118"/>
    </location>
</feature>
<dbReference type="VEuPathDB" id="TrichDB:TRFO_10357"/>
<keyword evidence="1" id="KW-1133">Transmembrane helix</keyword>
<feature type="transmembrane region" description="Helical" evidence="1">
    <location>
        <begin position="250"/>
        <end position="270"/>
    </location>
</feature>
<name>A0A1J4JDF9_9EUKA</name>
<dbReference type="AlphaFoldDB" id="A0A1J4JDF9"/>
<dbReference type="Proteomes" id="UP000179807">
    <property type="component" value="Unassembled WGS sequence"/>
</dbReference>
<keyword evidence="3" id="KW-1185">Reference proteome</keyword>
<keyword evidence="1" id="KW-0472">Membrane</keyword>
<dbReference type="EMBL" id="MLAK01001226">
    <property type="protein sequence ID" value="OHS95715.1"/>
    <property type="molecule type" value="Genomic_DNA"/>
</dbReference>
<evidence type="ECO:0000313" key="3">
    <source>
        <dbReference type="Proteomes" id="UP000179807"/>
    </source>
</evidence>
<proteinExistence type="predicted"/>
<dbReference type="GeneID" id="94830115"/>
<dbReference type="RefSeq" id="XP_068348852.1">
    <property type="nucleotide sequence ID" value="XM_068495411.1"/>
</dbReference>
<dbReference type="OrthoDB" id="10470392at2759"/>
<comment type="caution">
    <text evidence="2">The sequence shown here is derived from an EMBL/GenBank/DDBJ whole genome shotgun (WGS) entry which is preliminary data.</text>
</comment>
<feature type="transmembrane region" description="Helical" evidence="1">
    <location>
        <begin position="145"/>
        <end position="163"/>
    </location>
</feature>
<keyword evidence="1" id="KW-0812">Transmembrane</keyword>
<sequence length="348" mass="40223">MWDVDFDMIKKVVIFLQNLMPPLILNGVSDSWTDCCLYVDNKVIYAIATTFDRLFHYDCFITVGFLILIIFPILFKLYEFGLQQRLRMFYDHSRVIFINFIFLCSFSLAISTIMHLSVQQPMPCITWDGDNIVPFRTSSRTPNEGIILLMILCHAIWIVDIELKIIRRIASILVFNLYVTFVVLNGESSISQILVSFFVGIWIISVHHFVPPIGTIILSVGSSIFVFALFGVVYPTVGWSTHLIRESLHLVFRSGIVLLVTVYQLARFGYLRRHFDWFKTNWELNRHVWMESTAVDAVIPSTARDSTKDNFGNLLSNDLIDGAVGFIVYLLGNFLLLRLDQHFDFMFE</sequence>
<feature type="transmembrane region" description="Helical" evidence="1">
    <location>
        <begin position="175"/>
        <end position="204"/>
    </location>
</feature>
<organism evidence="2 3">
    <name type="scientific">Tritrichomonas foetus</name>
    <dbReference type="NCBI Taxonomy" id="1144522"/>
    <lineage>
        <taxon>Eukaryota</taxon>
        <taxon>Metamonada</taxon>
        <taxon>Parabasalia</taxon>
        <taxon>Tritrichomonadida</taxon>
        <taxon>Tritrichomonadidae</taxon>
        <taxon>Tritrichomonas</taxon>
    </lineage>
</organism>
<protein>
    <submittedName>
        <fullName evidence="2">Uncharacterized protein</fullName>
    </submittedName>
</protein>
<evidence type="ECO:0000256" key="1">
    <source>
        <dbReference type="SAM" id="Phobius"/>
    </source>
</evidence>
<evidence type="ECO:0000313" key="2">
    <source>
        <dbReference type="EMBL" id="OHS95715.1"/>
    </source>
</evidence>
<feature type="transmembrane region" description="Helical" evidence="1">
    <location>
        <begin position="54"/>
        <end position="75"/>
    </location>
</feature>
<feature type="transmembrane region" description="Helical" evidence="1">
    <location>
        <begin position="216"/>
        <end position="238"/>
    </location>
</feature>
<reference evidence="2" key="1">
    <citation type="submission" date="2016-10" db="EMBL/GenBank/DDBJ databases">
        <authorList>
            <person name="Benchimol M."/>
            <person name="Almeida L.G."/>
            <person name="Vasconcelos A.T."/>
            <person name="Perreira-Neves A."/>
            <person name="Rosa I.A."/>
            <person name="Tasca T."/>
            <person name="Bogo M.R."/>
            <person name="de Souza W."/>
        </authorList>
    </citation>
    <scope>NUCLEOTIDE SEQUENCE [LARGE SCALE GENOMIC DNA]</scope>
    <source>
        <strain evidence="2">K</strain>
    </source>
</reference>
<gene>
    <name evidence="2" type="ORF">TRFO_10357</name>
</gene>